<evidence type="ECO:0000259" key="1">
    <source>
        <dbReference type="Pfam" id="PF16269"/>
    </source>
</evidence>
<dbReference type="Pfam" id="PF16269">
    <property type="entry name" value="DUF4922"/>
    <property type="match status" value="1"/>
</dbReference>
<accession>A0A644WT09</accession>
<dbReference type="EMBL" id="VSSQ01001280">
    <property type="protein sequence ID" value="MPM06932.1"/>
    <property type="molecule type" value="Genomic_DNA"/>
</dbReference>
<dbReference type="InterPro" id="IPR058865">
    <property type="entry name" value="GDPGP1_C"/>
</dbReference>
<evidence type="ECO:0008006" key="4">
    <source>
        <dbReference type="Google" id="ProtNLM"/>
    </source>
</evidence>
<name>A0A644WT09_9ZZZZ</name>
<dbReference type="SUPFAM" id="SSF54197">
    <property type="entry name" value="HIT-like"/>
    <property type="match status" value="1"/>
</dbReference>
<dbReference type="AlphaFoldDB" id="A0A644WT09"/>
<comment type="caution">
    <text evidence="3">The sequence shown here is derived from an EMBL/GenBank/DDBJ whole genome shotgun (WGS) entry which is preliminary data.</text>
</comment>
<dbReference type="InterPro" id="IPR046320">
    <property type="entry name" value="DUF4922"/>
</dbReference>
<organism evidence="3">
    <name type="scientific">bioreactor metagenome</name>
    <dbReference type="NCBI Taxonomy" id="1076179"/>
    <lineage>
        <taxon>unclassified sequences</taxon>
        <taxon>metagenomes</taxon>
        <taxon>ecological metagenomes</taxon>
    </lineage>
</organism>
<proteinExistence type="predicted"/>
<protein>
    <recommendedName>
        <fullName evidence="4">DUF4922 domain-containing protein</fullName>
    </recommendedName>
</protein>
<dbReference type="InterPro" id="IPR036265">
    <property type="entry name" value="HIT-like_sf"/>
</dbReference>
<dbReference type="Pfam" id="PF26216">
    <property type="entry name" value="GDPGP1_C"/>
    <property type="match status" value="1"/>
</dbReference>
<feature type="domain" description="GDPGP1-like C-terminal" evidence="2">
    <location>
        <begin position="186"/>
        <end position="323"/>
    </location>
</feature>
<gene>
    <name evidence="3" type="ORF">SDC9_53235</name>
</gene>
<reference evidence="3" key="1">
    <citation type="submission" date="2019-08" db="EMBL/GenBank/DDBJ databases">
        <authorList>
            <person name="Kucharzyk K."/>
            <person name="Murdoch R.W."/>
            <person name="Higgins S."/>
            <person name="Loffler F."/>
        </authorList>
    </citation>
    <scope>NUCLEOTIDE SEQUENCE</scope>
</reference>
<feature type="domain" description="DUF4922" evidence="1">
    <location>
        <begin position="26"/>
        <end position="171"/>
    </location>
</feature>
<evidence type="ECO:0000259" key="2">
    <source>
        <dbReference type="Pfam" id="PF26216"/>
    </source>
</evidence>
<sequence length="325" mass="37057">MRDNVETHGRASLQQNVDNINMIKTFFQEQLAEWPLANQNYEALNRVKVKDFDLGGAVVSVQFNPERMRSSAAKVDTKSIQERKCFLCPANLPPEQRGIPFGRNYQILVNPFPIFPVHLTIPDMDHVDQLILGRFGDMLELAKTLDDFVVFYNGPKCGASAPDHIHFQAGNKDFLPLEKEVLSAKKRDLVVSTDELLCFTLPDYHRSVIVIESANRNEIEKLFKSIYGALEIKDGEKEPMLNIVTWFEQDKWIVCVFPREVHRPACFFAEGDDNILISPASVDLSGVCVLPQEKDFDKIRAEDIKTVFSEICISKEKLNEILKKI</sequence>
<evidence type="ECO:0000313" key="3">
    <source>
        <dbReference type="EMBL" id="MPM06932.1"/>
    </source>
</evidence>